<dbReference type="STRING" id="361041.VW35_00910"/>
<dbReference type="Proteomes" id="UP000033514">
    <property type="component" value="Unassembled WGS sequence"/>
</dbReference>
<dbReference type="PATRIC" id="fig|361041.3.peg.3567"/>
<dbReference type="GO" id="GO:0043565">
    <property type="term" value="F:sequence-specific DNA binding"/>
    <property type="evidence" value="ECO:0007669"/>
    <property type="project" value="InterPro"/>
</dbReference>
<evidence type="ECO:0000313" key="2">
    <source>
        <dbReference type="Proteomes" id="UP000033514"/>
    </source>
</evidence>
<dbReference type="InterPro" id="IPR010921">
    <property type="entry name" value="Trp_repressor/repl_initiator"/>
</dbReference>
<sequence length="125" mass="13923">MPSIGPELRRQHEIGVAARNRLWGRPGARPGANMPRNGTAQFRRTERPAVDFVYAMRLVCEDQQVTPDQILNSTYSAAVAARHMLWTVMLDGGHPVANIARIFGVDHATVTIGIRSFRDFQKGQV</sequence>
<keyword evidence="2" id="KW-1185">Reference proteome</keyword>
<protein>
    <recommendedName>
        <fullName evidence="3">Chromosomal replication initiator protein DnaA</fullName>
    </recommendedName>
</protein>
<organism evidence="1 2">
    <name type="scientific">Devosia soli</name>
    <dbReference type="NCBI Taxonomy" id="361041"/>
    <lineage>
        <taxon>Bacteria</taxon>
        <taxon>Pseudomonadati</taxon>
        <taxon>Pseudomonadota</taxon>
        <taxon>Alphaproteobacteria</taxon>
        <taxon>Hyphomicrobiales</taxon>
        <taxon>Devosiaceae</taxon>
        <taxon>Devosia</taxon>
    </lineage>
</organism>
<name>A0A0F5LEI5_9HYPH</name>
<proteinExistence type="predicted"/>
<dbReference type="Gene3D" id="1.10.1750.10">
    <property type="match status" value="1"/>
</dbReference>
<evidence type="ECO:0000313" key="1">
    <source>
        <dbReference type="EMBL" id="KKB80801.1"/>
    </source>
</evidence>
<reference evidence="1 2" key="1">
    <citation type="submission" date="2015-03" db="EMBL/GenBank/DDBJ databases">
        <authorList>
            <person name="Hassan Y.I."/>
            <person name="Lepp D."/>
            <person name="Zhou T."/>
        </authorList>
    </citation>
    <scope>NUCLEOTIDE SEQUENCE [LARGE SCALE GENOMIC DNA]</scope>
    <source>
        <strain evidence="1 2">GH2-10</strain>
    </source>
</reference>
<dbReference type="EMBL" id="LAJG01000005">
    <property type="protein sequence ID" value="KKB80801.1"/>
    <property type="molecule type" value="Genomic_DNA"/>
</dbReference>
<gene>
    <name evidence="1" type="ORF">VW35_00910</name>
</gene>
<dbReference type="AlphaFoldDB" id="A0A0F5LEI5"/>
<comment type="caution">
    <text evidence="1">The sequence shown here is derived from an EMBL/GenBank/DDBJ whole genome shotgun (WGS) entry which is preliminary data.</text>
</comment>
<accession>A0A0F5LEI5</accession>
<evidence type="ECO:0008006" key="3">
    <source>
        <dbReference type="Google" id="ProtNLM"/>
    </source>
</evidence>
<dbReference type="SUPFAM" id="SSF48295">
    <property type="entry name" value="TrpR-like"/>
    <property type="match status" value="1"/>
</dbReference>